<proteinExistence type="inferred from homology"/>
<evidence type="ECO:0000256" key="6">
    <source>
        <dbReference type="ARBA" id="ARBA00022679"/>
    </source>
</evidence>
<dbReference type="AlphaFoldDB" id="C5L961"/>
<dbReference type="PANTHER" id="PTHR12636">
    <property type="entry name" value="NEP1/MRA1"/>
    <property type="match status" value="1"/>
</dbReference>
<evidence type="ECO:0000256" key="9">
    <source>
        <dbReference type="ARBA" id="ARBA00022884"/>
    </source>
</evidence>
<protein>
    <submittedName>
        <fullName evidence="11">Ribosome biogenesis protein nep1, putative</fullName>
    </submittedName>
</protein>
<dbReference type="InterPro" id="IPR029026">
    <property type="entry name" value="tRNA_m1G_MTases_N"/>
</dbReference>
<dbReference type="GO" id="GO:0070037">
    <property type="term" value="F:rRNA (pseudouridine) methyltransferase activity"/>
    <property type="evidence" value="ECO:0007669"/>
    <property type="project" value="InterPro"/>
</dbReference>
<evidence type="ECO:0000313" key="12">
    <source>
        <dbReference type="Proteomes" id="UP000007800"/>
    </source>
</evidence>
<keyword evidence="9" id="KW-0694">RNA-binding</keyword>
<dbReference type="GO" id="GO:0019843">
    <property type="term" value="F:rRNA binding"/>
    <property type="evidence" value="ECO:0007669"/>
    <property type="project" value="UniProtKB-KW"/>
</dbReference>
<dbReference type="CDD" id="cd18088">
    <property type="entry name" value="Nep1-like"/>
    <property type="match status" value="1"/>
</dbReference>
<evidence type="ECO:0000313" key="11">
    <source>
        <dbReference type="EMBL" id="EER06709.1"/>
    </source>
</evidence>
<reference evidence="11 12" key="1">
    <citation type="submission" date="2008-07" db="EMBL/GenBank/DDBJ databases">
        <authorList>
            <person name="El-Sayed N."/>
            <person name="Caler E."/>
            <person name="Inman J."/>
            <person name="Amedeo P."/>
            <person name="Hass B."/>
            <person name="Wortman J."/>
        </authorList>
    </citation>
    <scope>NUCLEOTIDE SEQUENCE [LARGE SCALE GENOMIC DNA]</scope>
    <source>
        <strain evidence="12">ATCC 50983 / TXsc</strain>
    </source>
</reference>
<keyword evidence="7" id="KW-0949">S-adenosyl-L-methionine</keyword>
<evidence type="ECO:0000256" key="8">
    <source>
        <dbReference type="ARBA" id="ARBA00022730"/>
    </source>
</evidence>
<dbReference type="EMBL" id="GG680370">
    <property type="protein sequence ID" value="EER06709.1"/>
    <property type="molecule type" value="Genomic_DNA"/>
</dbReference>
<dbReference type="OMA" id="ITHAFED"/>
<dbReference type="OrthoDB" id="269804at2759"/>
<dbReference type="SUPFAM" id="SSF75217">
    <property type="entry name" value="alpha/beta knot"/>
    <property type="match status" value="1"/>
</dbReference>
<dbReference type="RefSeq" id="XP_002774893.1">
    <property type="nucleotide sequence ID" value="XM_002774847.1"/>
</dbReference>
<dbReference type="Pfam" id="PF03587">
    <property type="entry name" value="EMG1"/>
    <property type="match status" value="1"/>
</dbReference>
<keyword evidence="6" id="KW-0808">Transferase</keyword>
<dbReference type="Proteomes" id="UP000007800">
    <property type="component" value="Unassembled WGS sequence"/>
</dbReference>
<keyword evidence="10" id="KW-0539">Nucleus</keyword>
<evidence type="ECO:0000256" key="4">
    <source>
        <dbReference type="ARBA" id="ARBA00022552"/>
    </source>
</evidence>
<dbReference type="Gene3D" id="3.40.1280.10">
    <property type="match status" value="1"/>
</dbReference>
<name>C5L961_PERM5</name>
<organism evidence="12">
    <name type="scientific">Perkinsus marinus (strain ATCC 50983 / TXsc)</name>
    <dbReference type="NCBI Taxonomy" id="423536"/>
    <lineage>
        <taxon>Eukaryota</taxon>
        <taxon>Sar</taxon>
        <taxon>Alveolata</taxon>
        <taxon>Perkinsozoa</taxon>
        <taxon>Perkinsea</taxon>
        <taxon>Perkinsida</taxon>
        <taxon>Perkinsidae</taxon>
        <taxon>Perkinsus</taxon>
    </lineage>
</organism>
<keyword evidence="5" id="KW-0489">Methyltransferase</keyword>
<dbReference type="PANTHER" id="PTHR12636:SF5">
    <property type="entry name" value="RIBOSOMAL RNA SMALL SUBUNIT METHYLTRANSFERASE NEP1"/>
    <property type="match status" value="1"/>
</dbReference>
<keyword evidence="8" id="KW-0699">rRNA-binding</keyword>
<comment type="subcellular location">
    <subcellularLocation>
        <location evidence="1">Nucleus</location>
        <location evidence="1">Nucleolus</location>
    </subcellularLocation>
</comment>
<evidence type="ECO:0000256" key="1">
    <source>
        <dbReference type="ARBA" id="ARBA00004604"/>
    </source>
</evidence>
<dbReference type="GO" id="GO:0070475">
    <property type="term" value="P:rRNA base methylation"/>
    <property type="evidence" value="ECO:0007669"/>
    <property type="project" value="InterPro"/>
</dbReference>
<keyword evidence="12" id="KW-1185">Reference proteome</keyword>
<keyword evidence="3" id="KW-0690">Ribosome biogenesis</keyword>
<dbReference type="GO" id="GO:0032040">
    <property type="term" value="C:small-subunit processome"/>
    <property type="evidence" value="ECO:0007669"/>
    <property type="project" value="TreeGrafter"/>
</dbReference>
<evidence type="ECO:0000256" key="3">
    <source>
        <dbReference type="ARBA" id="ARBA00022517"/>
    </source>
</evidence>
<evidence type="ECO:0000256" key="10">
    <source>
        <dbReference type="ARBA" id="ARBA00023242"/>
    </source>
</evidence>
<evidence type="ECO:0000256" key="2">
    <source>
        <dbReference type="ARBA" id="ARBA00008115"/>
    </source>
</evidence>
<evidence type="ECO:0000256" key="5">
    <source>
        <dbReference type="ARBA" id="ARBA00022603"/>
    </source>
</evidence>
<dbReference type="InterPro" id="IPR029028">
    <property type="entry name" value="Alpha/beta_knot_MTases"/>
</dbReference>
<comment type="similarity">
    <text evidence="2">Belongs to the class IV-like SAM-binding methyltransferase superfamily. RNA methyltransferase NEP1 family.</text>
</comment>
<gene>
    <name evidence="11" type="ORF">Pmar_PMAR007426</name>
</gene>
<keyword evidence="4" id="KW-0698">rRNA processing</keyword>
<accession>C5L961</accession>
<dbReference type="FunCoup" id="C5L961">
    <property type="interactions" value="630"/>
</dbReference>
<dbReference type="FunFam" id="3.40.1280.10:FF:000003">
    <property type="entry name" value="Ribosomal RNA small subunit methyltransferase"/>
    <property type="match status" value="1"/>
</dbReference>
<dbReference type="GeneID" id="9056416"/>
<sequence length="266" mass="29123">MPALKRTRTEERSSSRSDALVGHTVDEAKALIPRTPEEKTTGQRLVVVLEKAALEVVQVKGKYELLNSDDHKNILAKSGKDISSYRPDITHQCLMMLLDSPLNKAGKLLVYVHTMNNVLIEVSPALRMPRTFKRFSGLIVELLNKNKIRAANSSEILMKVIANPVQKYLPAGGIKCGLSVDGRLLTCSPQWLKSHDETKDSKGRSLIDTVPVTVVIGAVAHGEPCSEPRFGGDYVEETIAISNHGLSAAICCAKLTCALEDRWGII</sequence>
<dbReference type="InterPro" id="IPR005304">
    <property type="entry name" value="Rbsml_bgen_MeTrfase_EMG1/NEP1"/>
</dbReference>
<evidence type="ECO:0000256" key="7">
    <source>
        <dbReference type="ARBA" id="ARBA00022691"/>
    </source>
</evidence>
<dbReference type="InParanoid" id="C5L961"/>